<comment type="caution">
    <text evidence="1">The sequence shown here is derived from an EMBL/GenBank/DDBJ whole genome shotgun (WGS) entry which is preliminary data.</text>
</comment>
<accession>A0A269XXM4</accession>
<protein>
    <submittedName>
        <fullName evidence="1">Uncharacterized protein</fullName>
    </submittedName>
</protein>
<keyword evidence="2" id="KW-1185">Reference proteome</keyword>
<evidence type="ECO:0000313" key="1">
    <source>
        <dbReference type="EMBL" id="PAK78042.1"/>
    </source>
</evidence>
<dbReference type="EMBL" id="NCXK01000008">
    <property type="protein sequence ID" value="PAK78042.1"/>
    <property type="molecule type" value="Genomic_DNA"/>
</dbReference>
<evidence type="ECO:0000313" key="2">
    <source>
        <dbReference type="Proteomes" id="UP000216151"/>
    </source>
</evidence>
<organism evidence="1 2">
    <name type="scientific">Acetobacter fabarum</name>
    <dbReference type="NCBI Taxonomy" id="483199"/>
    <lineage>
        <taxon>Bacteria</taxon>
        <taxon>Pseudomonadati</taxon>
        <taxon>Pseudomonadota</taxon>
        <taxon>Alphaproteobacteria</taxon>
        <taxon>Acetobacterales</taxon>
        <taxon>Acetobacteraceae</taxon>
        <taxon>Acetobacter</taxon>
    </lineage>
</organism>
<gene>
    <name evidence="1" type="ORF">B8X00_07725</name>
</gene>
<dbReference type="AlphaFoldDB" id="A0A269XXM4"/>
<dbReference type="Proteomes" id="UP000216151">
    <property type="component" value="Unassembled WGS sequence"/>
</dbReference>
<proteinExistence type="predicted"/>
<sequence length="59" mass="6338">MFLVCPALAGNTPAAAPVMLLGLMVFFHLPKAACAFAPGPVAVQGSLWHRVEKQYQLRT</sequence>
<reference evidence="1 2" key="1">
    <citation type="submission" date="2017-04" db="EMBL/GenBank/DDBJ databases">
        <title>Kefir bacterial isolates.</title>
        <authorList>
            <person name="Kim Y."/>
            <person name="Blasche S."/>
            <person name="Patil K.R."/>
        </authorList>
    </citation>
    <scope>NUCLEOTIDE SEQUENCE [LARGE SCALE GENOMIC DNA]</scope>
    <source>
        <strain evidence="1 2">KR</strain>
    </source>
</reference>
<name>A0A269XXM4_9PROT</name>